<dbReference type="EMBL" id="AP019308">
    <property type="protein sequence ID" value="BBH22050.1"/>
    <property type="molecule type" value="Genomic_DNA"/>
</dbReference>
<keyword evidence="4" id="KW-0411">Iron-sulfur</keyword>
<protein>
    <submittedName>
        <fullName evidence="5">Uncharacterized protein</fullName>
    </submittedName>
</protein>
<evidence type="ECO:0000256" key="4">
    <source>
        <dbReference type="ARBA" id="ARBA00023014"/>
    </source>
</evidence>
<evidence type="ECO:0000256" key="2">
    <source>
        <dbReference type="ARBA" id="ARBA00022723"/>
    </source>
</evidence>
<sequence length="185" mass="20133">MKMNGRLPKKITRRAFLSTSAKLAFGIAGILLGSSGLFYYGAIQQKKREARMTRTSELPGNIVKIGEMEALKALQGFEKVAYSATIQDAWVTNSVQGFVYVTKSHTGELLILSPSCTHLGCTVEPATEAQRMKKKELFFLCPCHGAEFDKVGDAVGVVVQGLDTYKPITAGGNVYIDIALPIKRT</sequence>
<dbReference type="GO" id="GO:0051537">
    <property type="term" value="F:2 iron, 2 sulfur cluster binding"/>
    <property type="evidence" value="ECO:0007669"/>
    <property type="project" value="UniProtKB-KW"/>
</dbReference>
<dbReference type="KEGG" id="pbk:Back11_33950"/>
<keyword evidence="3" id="KW-0408">Iron</keyword>
<dbReference type="InterPro" id="IPR017941">
    <property type="entry name" value="Rieske_2Fe-2S"/>
</dbReference>
<gene>
    <name evidence="5" type="ORF">Back11_33950</name>
</gene>
<dbReference type="Proteomes" id="UP000275368">
    <property type="component" value="Chromosome"/>
</dbReference>
<dbReference type="GO" id="GO:0004497">
    <property type="term" value="F:monooxygenase activity"/>
    <property type="evidence" value="ECO:0007669"/>
    <property type="project" value="UniProtKB-ARBA"/>
</dbReference>
<dbReference type="Gene3D" id="2.102.10.10">
    <property type="entry name" value="Rieske [2Fe-2S] iron-sulphur domain"/>
    <property type="match status" value="1"/>
</dbReference>
<proteinExistence type="predicted"/>
<dbReference type="Pfam" id="PF00355">
    <property type="entry name" value="Rieske"/>
    <property type="match status" value="1"/>
</dbReference>
<dbReference type="GO" id="GO:0016705">
    <property type="term" value="F:oxidoreductase activity, acting on paired donors, with incorporation or reduction of molecular oxygen"/>
    <property type="evidence" value="ECO:0007669"/>
    <property type="project" value="UniProtKB-ARBA"/>
</dbReference>
<organism evidence="5 6">
    <name type="scientific">Paenibacillus baekrokdamisoli</name>
    <dbReference type="NCBI Taxonomy" id="1712516"/>
    <lineage>
        <taxon>Bacteria</taxon>
        <taxon>Bacillati</taxon>
        <taxon>Bacillota</taxon>
        <taxon>Bacilli</taxon>
        <taxon>Bacillales</taxon>
        <taxon>Paenibacillaceae</taxon>
        <taxon>Paenibacillus</taxon>
    </lineage>
</organism>
<dbReference type="PROSITE" id="PS51296">
    <property type="entry name" value="RIESKE"/>
    <property type="match status" value="1"/>
</dbReference>
<keyword evidence="6" id="KW-1185">Reference proteome</keyword>
<dbReference type="AlphaFoldDB" id="A0A3G9IT49"/>
<dbReference type="RefSeq" id="WP_125659520.1">
    <property type="nucleotide sequence ID" value="NZ_AP019308.1"/>
</dbReference>
<dbReference type="GO" id="GO:0046872">
    <property type="term" value="F:metal ion binding"/>
    <property type="evidence" value="ECO:0007669"/>
    <property type="project" value="UniProtKB-KW"/>
</dbReference>
<dbReference type="SUPFAM" id="SSF50022">
    <property type="entry name" value="ISP domain"/>
    <property type="match status" value="1"/>
</dbReference>
<keyword evidence="2" id="KW-0479">Metal-binding</keyword>
<evidence type="ECO:0000313" key="6">
    <source>
        <dbReference type="Proteomes" id="UP000275368"/>
    </source>
</evidence>
<evidence type="ECO:0000256" key="3">
    <source>
        <dbReference type="ARBA" id="ARBA00023004"/>
    </source>
</evidence>
<keyword evidence="1" id="KW-0001">2Fe-2S</keyword>
<dbReference type="InterPro" id="IPR036922">
    <property type="entry name" value="Rieske_2Fe-2S_sf"/>
</dbReference>
<evidence type="ECO:0000313" key="5">
    <source>
        <dbReference type="EMBL" id="BBH22050.1"/>
    </source>
</evidence>
<accession>A0A3G9IT49</accession>
<name>A0A3G9IT49_9BACL</name>
<dbReference type="CDD" id="cd03467">
    <property type="entry name" value="Rieske"/>
    <property type="match status" value="1"/>
</dbReference>
<dbReference type="OrthoDB" id="9767869at2"/>
<reference evidence="5 6" key="1">
    <citation type="submission" date="2018-11" db="EMBL/GenBank/DDBJ databases">
        <title>Complete genome sequence of Paenibacillus baekrokdamisoli strain KCTC 33723.</title>
        <authorList>
            <person name="Kang S.W."/>
            <person name="Lee K.C."/>
            <person name="Kim K.K."/>
            <person name="Kim J.S."/>
            <person name="Kim D.S."/>
            <person name="Ko S.H."/>
            <person name="Yang S.H."/>
            <person name="Lee J.S."/>
        </authorList>
    </citation>
    <scope>NUCLEOTIDE SEQUENCE [LARGE SCALE GENOMIC DNA]</scope>
    <source>
        <strain evidence="5 6">KCTC 33723</strain>
    </source>
</reference>
<evidence type="ECO:0000256" key="1">
    <source>
        <dbReference type="ARBA" id="ARBA00022714"/>
    </source>
</evidence>